<dbReference type="GO" id="GO:0008270">
    <property type="term" value="F:zinc ion binding"/>
    <property type="evidence" value="ECO:0007669"/>
    <property type="project" value="UniProtKB-KW"/>
</dbReference>
<dbReference type="PANTHER" id="PTHR12298">
    <property type="entry name" value="PCDC2 PROGRAMMED CELL DEATH PROTEIN 2 -RELATED"/>
    <property type="match status" value="1"/>
</dbReference>
<proteinExistence type="predicted"/>
<sequence length="406" mass="47108">MMVQLGYAQEQESWLLTNRFFPSKIGKKPSWLELTNIPKAEDLLCDFCQEPCIFLCQIYAGSAHVSHAFHRSIFVFICRNGKCCQENLSGNIKVLRSQLGLKNPFYPDKPAIESEDSEEIEVEVKLCKLCGCRGPLTCSKCKESNYCSKLHQKLDWGTHKLRCGISEETVDISNKTLFPEFEIVIEQENSDHVSKKESEKDAEKRRLKEYEDMVKCVEAGEMSNVYDADLNELPETKEDKKFGKFKKTIEGYEEQVLRYNRHGSPLWISDYGILDPSKVPKCSNCNGKRTFEFQIMPQMLNELENYELDWGIIAVYTCEKDCDIIGKYAPEYCYKQDLTKDDEQQSQIDMENMKASINELQQTRDDKQKVNNLNSTSKEMKESKSKIKSKQKNTKKETFEESDIWE</sequence>
<accession>A0A1J1J4T3</accession>
<reference evidence="7 8" key="1">
    <citation type="submission" date="2015-04" db="EMBL/GenBank/DDBJ databases">
        <authorList>
            <person name="Syromyatnikov M.Y."/>
            <person name="Popov V.N."/>
        </authorList>
    </citation>
    <scope>NUCLEOTIDE SEQUENCE [LARGE SCALE GENOMIC DNA]</scope>
</reference>
<dbReference type="PROSITE" id="PS01360">
    <property type="entry name" value="ZF_MYND_1"/>
    <property type="match status" value="1"/>
</dbReference>
<evidence type="ECO:0000256" key="5">
    <source>
        <dbReference type="SAM" id="MobiDB-lite"/>
    </source>
</evidence>
<keyword evidence="2 4" id="KW-0863">Zinc-finger</keyword>
<protein>
    <submittedName>
        <fullName evidence="7">CLUMA_CG020372, isoform A</fullName>
    </submittedName>
</protein>
<keyword evidence="1" id="KW-0479">Metal-binding</keyword>
<dbReference type="PROSITE" id="PS50865">
    <property type="entry name" value="ZF_MYND_2"/>
    <property type="match status" value="1"/>
</dbReference>
<dbReference type="OrthoDB" id="443682at2759"/>
<dbReference type="Pfam" id="PF01753">
    <property type="entry name" value="zf-MYND"/>
    <property type="match status" value="1"/>
</dbReference>
<dbReference type="GO" id="GO:0005737">
    <property type="term" value="C:cytoplasm"/>
    <property type="evidence" value="ECO:0007669"/>
    <property type="project" value="InterPro"/>
</dbReference>
<dbReference type="SUPFAM" id="SSF144232">
    <property type="entry name" value="HIT/MYND zinc finger-like"/>
    <property type="match status" value="1"/>
</dbReference>
<evidence type="ECO:0000256" key="1">
    <source>
        <dbReference type="ARBA" id="ARBA00022723"/>
    </source>
</evidence>
<feature type="domain" description="MYND-type" evidence="6">
    <location>
        <begin position="127"/>
        <end position="163"/>
    </location>
</feature>
<feature type="region of interest" description="Disordered" evidence="5">
    <location>
        <begin position="355"/>
        <end position="406"/>
    </location>
</feature>
<dbReference type="STRING" id="568069.A0A1J1J4T3"/>
<evidence type="ECO:0000256" key="4">
    <source>
        <dbReference type="PROSITE-ProRule" id="PRU00134"/>
    </source>
</evidence>
<evidence type="ECO:0000259" key="6">
    <source>
        <dbReference type="PROSITE" id="PS50865"/>
    </source>
</evidence>
<dbReference type="PANTHER" id="PTHR12298:SF4">
    <property type="entry name" value="PROGRAMMED CELL DEATH PROTEIN 2"/>
    <property type="match status" value="1"/>
</dbReference>
<dbReference type="InterPro" id="IPR007320">
    <property type="entry name" value="PDCD2_C"/>
</dbReference>
<dbReference type="AlphaFoldDB" id="A0A1J1J4T3"/>
<evidence type="ECO:0000256" key="3">
    <source>
        <dbReference type="ARBA" id="ARBA00022833"/>
    </source>
</evidence>
<keyword evidence="8" id="KW-1185">Reference proteome</keyword>
<dbReference type="GO" id="GO:0005634">
    <property type="term" value="C:nucleus"/>
    <property type="evidence" value="ECO:0007669"/>
    <property type="project" value="TreeGrafter"/>
</dbReference>
<dbReference type="EMBL" id="CVRI01000070">
    <property type="protein sequence ID" value="CRL07399.1"/>
    <property type="molecule type" value="Genomic_DNA"/>
</dbReference>
<organism evidence="7 8">
    <name type="scientific">Clunio marinus</name>
    <dbReference type="NCBI Taxonomy" id="568069"/>
    <lineage>
        <taxon>Eukaryota</taxon>
        <taxon>Metazoa</taxon>
        <taxon>Ecdysozoa</taxon>
        <taxon>Arthropoda</taxon>
        <taxon>Hexapoda</taxon>
        <taxon>Insecta</taxon>
        <taxon>Pterygota</taxon>
        <taxon>Neoptera</taxon>
        <taxon>Endopterygota</taxon>
        <taxon>Diptera</taxon>
        <taxon>Nematocera</taxon>
        <taxon>Chironomoidea</taxon>
        <taxon>Chironomidae</taxon>
        <taxon>Clunio</taxon>
    </lineage>
</organism>
<dbReference type="InterPro" id="IPR002893">
    <property type="entry name" value="Znf_MYND"/>
</dbReference>
<evidence type="ECO:0000313" key="8">
    <source>
        <dbReference type="Proteomes" id="UP000183832"/>
    </source>
</evidence>
<name>A0A1J1J4T3_9DIPT</name>
<evidence type="ECO:0000256" key="2">
    <source>
        <dbReference type="ARBA" id="ARBA00022771"/>
    </source>
</evidence>
<dbReference type="Proteomes" id="UP000183832">
    <property type="component" value="Unassembled WGS sequence"/>
</dbReference>
<dbReference type="Gene3D" id="6.10.140.2220">
    <property type="match status" value="1"/>
</dbReference>
<dbReference type="Pfam" id="PF04194">
    <property type="entry name" value="PDCD2_C"/>
    <property type="match status" value="1"/>
</dbReference>
<keyword evidence="3" id="KW-0862">Zinc</keyword>
<gene>
    <name evidence="7" type="ORF">CLUMA_CG020372</name>
</gene>
<evidence type="ECO:0000313" key="7">
    <source>
        <dbReference type="EMBL" id="CRL07399.1"/>
    </source>
</evidence>